<protein>
    <submittedName>
        <fullName evidence="2">Uncharacterized protein</fullName>
    </submittedName>
</protein>
<gene>
    <name evidence="2" type="ORF">MCOS_LOCUS1926</name>
</gene>
<reference evidence="2 3" key="1">
    <citation type="submission" date="2018-10" db="EMBL/GenBank/DDBJ databases">
        <authorList>
            <consortium name="Pathogen Informatics"/>
        </authorList>
    </citation>
    <scope>NUCLEOTIDE SEQUENCE [LARGE SCALE GENOMIC DNA]</scope>
</reference>
<feature type="compositionally biased region" description="Low complexity" evidence="1">
    <location>
        <begin position="98"/>
        <end position="112"/>
    </location>
</feature>
<dbReference type="Proteomes" id="UP000267029">
    <property type="component" value="Unassembled WGS sequence"/>
</dbReference>
<name>A0A0R3U5D1_MESCO</name>
<accession>A0A0R3U5D1</accession>
<organism evidence="2 3">
    <name type="scientific">Mesocestoides corti</name>
    <name type="common">Flatworm</name>
    <dbReference type="NCBI Taxonomy" id="53468"/>
    <lineage>
        <taxon>Eukaryota</taxon>
        <taxon>Metazoa</taxon>
        <taxon>Spiralia</taxon>
        <taxon>Lophotrochozoa</taxon>
        <taxon>Platyhelminthes</taxon>
        <taxon>Cestoda</taxon>
        <taxon>Eucestoda</taxon>
        <taxon>Cyclophyllidea</taxon>
        <taxon>Mesocestoididae</taxon>
        <taxon>Mesocestoides</taxon>
    </lineage>
</organism>
<evidence type="ECO:0000313" key="3">
    <source>
        <dbReference type="Proteomes" id="UP000267029"/>
    </source>
</evidence>
<feature type="region of interest" description="Disordered" evidence="1">
    <location>
        <begin position="28"/>
        <end position="114"/>
    </location>
</feature>
<dbReference type="EMBL" id="UXSR01000277">
    <property type="protein sequence ID" value="VDD75923.1"/>
    <property type="molecule type" value="Genomic_DNA"/>
</dbReference>
<dbReference type="AlphaFoldDB" id="A0A0R3U5D1"/>
<keyword evidence="3" id="KW-1185">Reference proteome</keyword>
<sequence length="199" mass="21878">MGGRNGGFALSGFDRRLSHVKLIARAGHTMASPPAVGGASTGGHSPGPMRVHSQSPPPPRQLLARDHRHRQPAPAPHISPVAERRRNPSPRQQHQQTPSSHSASPALSNSPSDGMKARYRCDVFQQRFDYDSNAFDHIQIARQKSKNRWLQIEHAGNLKAQEVTFNWFEVGGDASSCFRPLHTNSGSSCFHQLGLSTRL</sequence>
<evidence type="ECO:0000256" key="1">
    <source>
        <dbReference type="SAM" id="MobiDB-lite"/>
    </source>
</evidence>
<evidence type="ECO:0000313" key="2">
    <source>
        <dbReference type="EMBL" id="VDD75923.1"/>
    </source>
</evidence>
<proteinExistence type="predicted"/>